<dbReference type="CDD" id="cd18727">
    <property type="entry name" value="PIN_Swt1-like"/>
    <property type="match status" value="1"/>
</dbReference>
<evidence type="ECO:0000259" key="1">
    <source>
        <dbReference type="SMART" id="SM00670"/>
    </source>
</evidence>
<feature type="domain" description="PIN" evidence="1">
    <location>
        <begin position="20"/>
        <end position="135"/>
    </location>
</feature>
<protein>
    <recommendedName>
        <fullName evidence="1">PIN domain-containing protein</fullName>
    </recommendedName>
</protein>
<dbReference type="OrthoDB" id="2017974at2759"/>
<dbReference type="Proteomes" id="UP000518752">
    <property type="component" value="Unassembled WGS sequence"/>
</dbReference>
<dbReference type="EMBL" id="JAACJN010000014">
    <property type="protein sequence ID" value="KAF5390710.1"/>
    <property type="molecule type" value="Genomic_DNA"/>
</dbReference>
<reference evidence="2 3" key="1">
    <citation type="journal article" date="2020" name="ISME J.">
        <title>Uncovering the hidden diversity of litter-decomposition mechanisms in mushroom-forming fungi.</title>
        <authorList>
            <person name="Floudas D."/>
            <person name="Bentzer J."/>
            <person name="Ahren D."/>
            <person name="Johansson T."/>
            <person name="Persson P."/>
            <person name="Tunlid A."/>
        </authorList>
    </citation>
    <scope>NUCLEOTIDE SEQUENCE [LARGE SCALE GENOMIC DNA]</scope>
    <source>
        <strain evidence="2 3">CBS 406.79</strain>
    </source>
</reference>
<dbReference type="Gene3D" id="3.40.50.1010">
    <property type="entry name" value="5'-nuclease"/>
    <property type="match status" value="1"/>
</dbReference>
<organism evidence="2 3">
    <name type="scientific">Collybiopsis confluens</name>
    <dbReference type="NCBI Taxonomy" id="2823264"/>
    <lineage>
        <taxon>Eukaryota</taxon>
        <taxon>Fungi</taxon>
        <taxon>Dikarya</taxon>
        <taxon>Basidiomycota</taxon>
        <taxon>Agaricomycotina</taxon>
        <taxon>Agaricomycetes</taxon>
        <taxon>Agaricomycetidae</taxon>
        <taxon>Agaricales</taxon>
        <taxon>Marasmiineae</taxon>
        <taxon>Omphalotaceae</taxon>
        <taxon>Collybiopsis</taxon>
    </lineage>
</organism>
<sequence length="371" mass="41945">MPSELTNVSQFAQAPPSQTFFVVPDTNILLHHFDILSAFADDVEKLNLNVAIIIPRAVVNELDWQKKHNWFSRKASLWIWKKLQQKTILKGQSSDDVSNNPDRFRNNDEKIIECALVFAQKGKTVLCSADRNLCSLAVSEGVDSLDVMNPHDDSPWSSRVLGTRLFGPENESKFSGWRPVYTEDSRVVVDPKRQDDDMDVDNPAELEGQLYQTDARDSLHRQVVEVFLGLLKVLIASDQQERSIWSRDGASASMHAPSVPSSMHALRLDLSAAKMSITEILDYVQSRCPKGPFTLPRDSPPLNSFLSNPYVSSSGGRKGSEWSRQAWLISLRRLQTIGEKWGDRGEDIVKTIQYDLISHLQIVFRDKKLLI</sequence>
<dbReference type="PANTHER" id="PTHR16161">
    <property type="entry name" value="TRANSCRIPTIONAL PROTEIN SWT1"/>
    <property type="match status" value="1"/>
</dbReference>
<comment type="caution">
    <text evidence="2">The sequence shown here is derived from an EMBL/GenBank/DDBJ whole genome shotgun (WGS) entry which is preliminary data.</text>
</comment>
<accession>A0A8H5MDS4</accession>
<dbReference type="InterPro" id="IPR052626">
    <property type="entry name" value="SWT1_Regulator"/>
</dbReference>
<dbReference type="AlphaFoldDB" id="A0A8H5MDS4"/>
<dbReference type="InterPro" id="IPR029060">
    <property type="entry name" value="PIN-like_dom_sf"/>
</dbReference>
<dbReference type="GO" id="GO:0004540">
    <property type="term" value="F:RNA nuclease activity"/>
    <property type="evidence" value="ECO:0007669"/>
    <property type="project" value="UniProtKB-ARBA"/>
</dbReference>
<name>A0A8H5MDS4_9AGAR</name>
<dbReference type="GO" id="GO:0005634">
    <property type="term" value="C:nucleus"/>
    <property type="evidence" value="ECO:0007669"/>
    <property type="project" value="TreeGrafter"/>
</dbReference>
<dbReference type="Pfam" id="PF13638">
    <property type="entry name" value="PIN_4"/>
    <property type="match status" value="1"/>
</dbReference>
<evidence type="ECO:0000313" key="3">
    <source>
        <dbReference type="Proteomes" id="UP000518752"/>
    </source>
</evidence>
<evidence type="ECO:0000313" key="2">
    <source>
        <dbReference type="EMBL" id="KAF5390710.1"/>
    </source>
</evidence>
<dbReference type="InterPro" id="IPR002716">
    <property type="entry name" value="PIN_dom"/>
</dbReference>
<proteinExistence type="predicted"/>
<dbReference type="PANTHER" id="PTHR16161:SF0">
    <property type="entry name" value="TRANSCRIPTIONAL PROTEIN SWT1"/>
    <property type="match status" value="1"/>
</dbReference>
<gene>
    <name evidence="2" type="ORF">D9757_002688</name>
</gene>
<keyword evidence="3" id="KW-1185">Reference proteome</keyword>
<dbReference type="SMART" id="SM00670">
    <property type="entry name" value="PINc"/>
    <property type="match status" value="1"/>
</dbReference>
<dbReference type="SUPFAM" id="SSF88723">
    <property type="entry name" value="PIN domain-like"/>
    <property type="match status" value="1"/>
</dbReference>